<dbReference type="EMBL" id="JAUTXU010000003">
    <property type="protein sequence ID" value="KAK3725101.1"/>
    <property type="molecule type" value="Genomic_DNA"/>
</dbReference>
<organism evidence="1 2">
    <name type="scientific">Vermiconidia calcicola</name>
    <dbReference type="NCBI Taxonomy" id="1690605"/>
    <lineage>
        <taxon>Eukaryota</taxon>
        <taxon>Fungi</taxon>
        <taxon>Dikarya</taxon>
        <taxon>Ascomycota</taxon>
        <taxon>Pezizomycotina</taxon>
        <taxon>Dothideomycetes</taxon>
        <taxon>Dothideomycetidae</taxon>
        <taxon>Mycosphaerellales</taxon>
        <taxon>Extremaceae</taxon>
        <taxon>Vermiconidia</taxon>
    </lineage>
</organism>
<sequence>MFTTLHAAPGTWPSEVAYSTEDDTDLPPASGVNETFNFGSDDAESASAATVFKTKSARNSSGQAFVPSYHTARERSGDKSRSRSISDPSRVEHTVDSEPSSANSRGTHSEANSSAQSFDGASSGSANWQQPDSTNALEIDSLSRSPSPQPLNKTLQQAHKAMWSSDSRNAFHEMVTARDYVNRYRMHMKKRQRLTHYLEHPDLEPHLCDGTKDHQTKYQAVNWTLVDGKLCRKPESGRVGTLRRHLDEVEAWEVLTAEHLRSGHAGRDRLRKVLERRYIGYTLQEIMSVLKECNKCAGRETAANPQAVPSGDVTDLQQPQEASFSDTGMTDDFAIAQPAATRMTASNFMLF</sequence>
<evidence type="ECO:0000313" key="2">
    <source>
        <dbReference type="Proteomes" id="UP001281147"/>
    </source>
</evidence>
<name>A0ACC3NY25_9PEZI</name>
<dbReference type="Proteomes" id="UP001281147">
    <property type="component" value="Unassembled WGS sequence"/>
</dbReference>
<reference evidence="1" key="1">
    <citation type="submission" date="2023-07" db="EMBL/GenBank/DDBJ databases">
        <title>Black Yeasts Isolated from many extreme environments.</title>
        <authorList>
            <person name="Coleine C."/>
            <person name="Stajich J.E."/>
            <person name="Selbmann L."/>
        </authorList>
    </citation>
    <scope>NUCLEOTIDE SEQUENCE</scope>
    <source>
        <strain evidence="1">CCFEE 5714</strain>
    </source>
</reference>
<accession>A0ACC3NY25</accession>
<keyword evidence="2" id="KW-1185">Reference proteome</keyword>
<protein>
    <submittedName>
        <fullName evidence="1">Uncharacterized protein</fullName>
    </submittedName>
</protein>
<comment type="caution">
    <text evidence="1">The sequence shown here is derived from an EMBL/GenBank/DDBJ whole genome shotgun (WGS) entry which is preliminary data.</text>
</comment>
<evidence type="ECO:0000313" key="1">
    <source>
        <dbReference type="EMBL" id="KAK3725101.1"/>
    </source>
</evidence>
<gene>
    <name evidence="1" type="ORF">LTR37_000612</name>
</gene>
<proteinExistence type="predicted"/>